<dbReference type="Gene3D" id="3.30.40.10">
    <property type="entry name" value="Zinc/RING finger domain, C3HC4 (zinc finger)"/>
    <property type="match status" value="1"/>
</dbReference>
<organism evidence="5 6">
    <name type="scientific">Lasius niger</name>
    <name type="common">Black garden ant</name>
    <dbReference type="NCBI Taxonomy" id="67767"/>
    <lineage>
        <taxon>Eukaryota</taxon>
        <taxon>Metazoa</taxon>
        <taxon>Ecdysozoa</taxon>
        <taxon>Arthropoda</taxon>
        <taxon>Hexapoda</taxon>
        <taxon>Insecta</taxon>
        <taxon>Pterygota</taxon>
        <taxon>Neoptera</taxon>
        <taxon>Endopterygota</taxon>
        <taxon>Hymenoptera</taxon>
        <taxon>Apocrita</taxon>
        <taxon>Aculeata</taxon>
        <taxon>Formicoidea</taxon>
        <taxon>Formicidae</taxon>
        <taxon>Formicinae</taxon>
        <taxon>Lasius</taxon>
        <taxon>Lasius</taxon>
    </lineage>
</organism>
<dbReference type="GO" id="GO:0008270">
    <property type="term" value="F:zinc ion binding"/>
    <property type="evidence" value="ECO:0007669"/>
    <property type="project" value="UniProtKB-KW"/>
</dbReference>
<keyword evidence="2" id="KW-0862">Zinc</keyword>
<evidence type="ECO:0000313" key="6">
    <source>
        <dbReference type="Proteomes" id="UP000036403"/>
    </source>
</evidence>
<dbReference type="PaxDb" id="67767-A0A0J7JWH7"/>
<dbReference type="SUPFAM" id="SSF57850">
    <property type="entry name" value="RING/U-box"/>
    <property type="match status" value="1"/>
</dbReference>
<reference evidence="5 6" key="1">
    <citation type="submission" date="2015-04" db="EMBL/GenBank/DDBJ databases">
        <title>Lasius niger genome sequencing.</title>
        <authorList>
            <person name="Konorov E.A."/>
            <person name="Nikitin M.A."/>
            <person name="Kirill M.V."/>
            <person name="Chang P."/>
        </authorList>
    </citation>
    <scope>NUCLEOTIDE SEQUENCE [LARGE SCALE GENOMIC DNA]</scope>
    <source>
        <tissue evidence="5">Whole</tissue>
    </source>
</reference>
<keyword evidence="1 3" id="KW-0479">Metal-binding</keyword>
<gene>
    <name evidence="5" type="ORF">RF55_22577</name>
</gene>
<evidence type="ECO:0000313" key="5">
    <source>
        <dbReference type="EMBL" id="KMQ82553.1"/>
    </source>
</evidence>
<keyword evidence="1 3" id="KW-0863">Zinc-finger</keyword>
<dbReference type="Proteomes" id="UP000036403">
    <property type="component" value="Unassembled WGS sequence"/>
</dbReference>
<evidence type="ECO:0000256" key="1">
    <source>
        <dbReference type="ARBA" id="ARBA00022771"/>
    </source>
</evidence>
<sequence>MFKTYIVCYGSNHREVCIVDVSDLSIQYRIDFGPDGASRECRLPHLEGDRPFNIWLQEVSRTAQASLSRRFLRVIIDPDCRFWFEDEEDLESFRHLIGPDFRAVWLQYPPATSSSSSPPPDRYRCAVAKVLDIAARLATPRDDLAIKFSSKEEELKYLCVICTQQMFFESITLTRCSHHLHHKTCLHKWICEHDNNTCYVCRSKISRRDLRRLCRRPDCHWRLIGNLTRIQNVG</sequence>
<dbReference type="InterPro" id="IPR013083">
    <property type="entry name" value="Znf_RING/FYVE/PHD"/>
</dbReference>
<dbReference type="EMBL" id="LBMM01024570">
    <property type="protein sequence ID" value="KMQ82553.1"/>
    <property type="molecule type" value="Genomic_DNA"/>
</dbReference>
<evidence type="ECO:0000259" key="4">
    <source>
        <dbReference type="PROSITE" id="PS50089"/>
    </source>
</evidence>
<proteinExistence type="predicted"/>
<dbReference type="PROSITE" id="PS50089">
    <property type="entry name" value="ZF_RING_2"/>
    <property type="match status" value="1"/>
</dbReference>
<name>A0A0J7JWH7_LASNI</name>
<evidence type="ECO:0000256" key="2">
    <source>
        <dbReference type="ARBA" id="ARBA00022833"/>
    </source>
</evidence>
<protein>
    <submittedName>
        <fullName evidence="5">Putative ring finger protein 122</fullName>
    </submittedName>
</protein>
<keyword evidence="6" id="KW-1185">Reference proteome</keyword>
<feature type="domain" description="RING-type" evidence="4">
    <location>
        <begin position="159"/>
        <end position="202"/>
    </location>
</feature>
<dbReference type="AlphaFoldDB" id="A0A0J7JWH7"/>
<dbReference type="InterPro" id="IPR001841">
    <property type="entry name" value="Znf_RING"/>
</dbReference>
<accession>A0A0J7JWH7</accession>
<evidence type="ECO:0000256" key="3">
    <source>
        <dbReference type="PROSITE-ProRule" id="PRU00175"/>
    </source>
</evidence>
<comment type="caution">
    <text evidence="5">The sequence shown here is derived from an EMBL/GenBank/DDBJ whole genome shotgun (WGS) entry which is preliminary data.</text>
</comment>